<organism evidence="1 2">
    <name type="scientific">Dendrobium chrysotoxum</name>
    <name type="common">Orchid</name>
    <dbReference type="NCBI Taxonomy" id="161865"/>
    <lineage>
        <taxon>Eukaryota</taxon>
        <taxon>Viridiplantae</taxon>
        <taxon>Streptophyta</taxon>
        <taxon>Embryophyta</taxon>
        <taxon>Tracheophyta</taxon>
        <taxon>Spermatophyta</taxon>
        <taxon>Magnoliopsida</taxon>
        <taxon>Liliopsida</taxon>
        <taxon>Asparagales</taxon>
        <taxon>Orchidaceae</taxon>
        <taxon>Epidendroideae</taxon>
        <taxon>Malaxideae</taxon>
        <taxon>Dendrobiinae</taxon>
        <taxon>Dendrobium</taxon>
    </lineage>
</organism>
<protein>
    <submittedName>
        <fullName evidence="1">Uncharacterized protein</fullName>
    </submittedName>
</protein>
<name>A0AAV7H3C1_DENCH</name>
<dbReference type="EMBL" id="JAGFBR010000008">
    <property type="protein sequence ID" value="KAH0463576.1"/>
    <property type="molecule type" value="Genomic_DNA"/>
</dbReference>
<sequence>MDVQTIITQLLKDQKVYREKVAVLEAENKKSHTLIAEKEIALFGLESSRVIKDFNKSISFKTIIHDHLQEDREHIYDVEVKALEQ</sequence>
<gene>
    <name evidence="1" type="ORF">IEQ34_008158</name>
</gene>
<dbReference type="AlphaFoldDB" id="A0AAV7H3C1"/>
<accession>A0AAV7H3C1</accession>
<comment type="caution">
    <text evidence="1">The sequence shown here is derived from an EMBL/GenBank/DDBJ whole genome shotgun (WGS) entry which is preliminary data.</text>
</comment>
<evidence type="ECO:0000313" key="1">
    <source>
        <dbReference type="EMBL" id="KAH0463576.1"/>
    </source>
</evidence>
<dbReference type="Proteomes" id="UP000775213">
    <property type="component" value="Unassembled WGS sequence"/>
</dbReference>
<keyword evidence="2" id="KW-1185">Reference proteome</keyword>
<evidence type="ECO:0000313" key="2">
    <source>
        <dbReference type="Proteomes" id="UP000775213"/>
    </source>
</evidence>
<reference evidence="1 2" key="1">
    <citation type="journal article" date="2021" name="Hortic Res">
        <title>Chromosome-scale assembly of the Dendrobium chrysotoxum genome enhances the understanding of orchid evolution.</title>
        <authorList>
            <person name="Zhang Y."/>
            <person name="Zhang G.Q."/>
            <person name="Zhang D."/>
            <person name="Liu X.D."/>
            <person name="Xu X.Y."/>
            <person name="Sun W.H."/>
            <person name="Yu X."/>
            <person name="Zhu X."/>
            <person name="Wang Z.W."/>
            <person name="Zhao X."/>
            <person name="Zhong W.Y."/>
            <person name="Chen H."/>
            <person name="Yin W.L."/>
            <person name="Huang T."/>
            <person name="Niu S.C."/>
            <person name="Liu Z.J."/>
        </authorList>
    </citation>
    <scope>NUCLEOTIDE SEQUENCE [LARGE SCALE GENOMIC DNA]</scope>
    <source>
        <strain evidence="1">Lindl</strain>
    </source>
</reference>
<proteinExistence type="predicted"/>